<keyword evidence="6" id="KW-0808">Transferase</keyword>
<dbReference type="GO" id="GO:0034647">
    <property type="term" value="F:histone H3K4me/H3K4me2/H3K4me3 demethylase activity"/>
    <property type="evidence" value="ECO:0007669"/>
    <property type="project" value="TreeGrafter"/>
</dbReference>
<name>A0A2I0BBG2_9ASPA</name>
<dbReference type="GO" id="GO:0008168">
    <property type="term" value="F:methyltransferase activity"/>
    <property type="evidence" value="ECO:0007669"/>
    <property type="project" value="UniProtKB-KW"/>
</dbReference>
<organism evidence="6 7">
    <name type="scientific">Apostasia shenzhenica</name>
    <dbReference type="NCBI Taxonomy" id="1088818"/>
    <lineage>
        <taxon>Eukaryota</taxon>
        <taxon>Viridiplantae</taxon>
        <taxon>Streptophyta</taxon>
        <taxon>Embryophyta</taxon>
        <taxon>Tracheophyta</taxon>
        <taxon>Spermatophyta</taxon>
        <taxon>Magnoliopsida</taxon>
        <taxon>Liliopsida</taxon>
        <taxon>Asparagales</taxon>
        <taxon>Orchidaceae</taxon>
        <taxon>Apostasioideae</taxon>
        <taxon>Apostasia</taxon>
    </lineage>
</organism>
<feature type="region of interest" description="Disordered" evidence="3">
    <location>
        <begin position="907"/>
        <end position="929"/>
    </location>
</feature>
<comment type="subcellular location">
    <subcellularLocation>
        <location evidence="1">Nucleus</location>
    </subcellularLocation>
</comment>
<reference evidence="6 7" key="1">
    <citation type="journal article" date="2017" name="Nature">
        <title>The Apostasia genome and the evolution of orchids.</title>
        <authorList>
            <person name="Zhang G.Q."/>
            <person name="Liu K.W."/>
            <person name="Li Z."/>
            <person name="Lohaus R."/>
            <person name="Hsiao Y.Y."/>
            <person name="Niu S.C."/>
            <person name="Wang J.Y."/>
            <person name="Lin Y.C."/>
            <person name="Xu Q."/>
            <person name="Chen L.J."/>
            <person name="Yoshida K."/>
            <person name="Fujiwara S."/>
            <person name="Wang Z.W."/>
            <person name="Zhang Y.Q."/>
            <person name="Mitsuda N."/>
            <person name="Wang M."/>
            <person name="Liu G.H."/>
            <person name="Pecoraro L."/>
            <person name="Huang H.X."/>
            <person name="Xiao X.J."/>
            <person name="Lin M."/>
            <person name="Wu X.Y."/>
            <person name="Wu W.L."/>
            <person name="Chen Y.Y."/>
            <person name="Chang S.B."/>
            <person name="Sakamoto S."/>
            <person name="Ohme-Takagi M."/>
            <person name="Yagi M."/>
            <person name="Zeng S.J."/>
            <person name="Shen C.Y."/>
            <person name="Yeh C.M."/>
            <person name="Luo Y.B."/>
            <person name="Tsai W.C."/>
            <person name="Van de Peer Y."/>
            <person name="Liu Z.J."/>
        </authorList>
    </citation>
    <scope>NUCLEOTIDE SEQUENCE [LARGE SCALE GENOMIC DNA]</scope>
    <source>
        <strain evidence="7">cv. Shenzhen</strain>
        <tissue evidence="6">Stem</tissue>
    </source>
</reference>
<dbReference type="InterPro" id="IPR003347">
    <property type="entry name" value="JmjC_dom"/>
</dbReference>
<dbReference type="Pfam" id="PF02928">
    <property type="entry name" value="zf-C5HC2"/>
    <property type="match status" value="1"/>
</dbReference>
<dbReference type="Pfam" id="PF02375">
    <property type="entry name" value="JmjN"/>
    <property type="match status" value="1"/>
</dbReference>
<dbReference type="SMART" id="SM00558">
    <property type="entry name" value="JmjC"/>
    <property type="match status" value="1"/>
</dbReference>
<dbReference type="SMART" id="SM00545">
    <property type="entry name" value="JmjN"/>
    <property type="match status" value="1"/>
</dbReference>
<evidence type="ECO:0000313" key="6">
    <source>
        <dbReference type="EMBL" id="PKA65099.1"/>
    </source>
</evidence>
<feature type="domain" description="JmjC" evidence="5">
    <location>
        <begin position="337"/>
        <end position="503"/>
    </location>
</feature>
<dbReference type="OrthoDB" id="1678912at2759"/>
<dbReference type="EMBL" id="KZ451896">
    <property type="protein sequence ID" value="PKA65099.1"/>
    <property type="molecule type" value="Genomic_DNA"/>
</dbReference>
<dbReference type="GO" id="GO:0010468">
    <property type="term" value="P:regulation of gene expression"/>
    <property type="evidence" value="ECO:0007669"/>
    <property type="project" value="UniProtKB-ARBA"/>
</dbReference>
<gene>
    <name evidence="6" type="primary">JMJ14</name>
    <name evidence="6" type="ORF">AXF42_Ash013220</name>
</gene>
<keyword evidence="6" id="KW-0560">Oxidoreductase</keyword>
<dbReference type="PANTHER" id="PTHR10694:SF113">
    <property type="entry name" value="PROTEIN JUMONJI"/>
    <property type="match status" value="1"/>
</dbReference>
<evidence type="ECO:0000313" key="7">
    <source>
        <dbReference type="Proteomes" id="UP000236161"/>
    </source>
</evidence>
<dbReference type="SUPFAM" id="SSF51197">
    <property type="entry name" value="Clavaminate synthase-like"/>
    <property type="match status" value="1"/>
</dbReference>
<accession>A0A2I0BBG2</accession>
<dbReference type="PROSITE" id="PS51184">
    <property type="entry name" value="JMJC"/>
    <property type="match status" value="1"/>
</dbReference>
<keyword evidence="2" id="KW-0539">Nucleus</keyword>
<evidence type="ECO:0000256" key="2">
    <source>
        <dbReference type="ARBA" id="ARBA00023242"/>
    </source>
</evidence>
<sequence>MVIECITSPVTEEKDGIPPLPPGFVALKSFTLQRVQDTILVSRTANDSRKAMTDSDGSTVDVVKLRKSLRHKPWVNYCQFDNSSDEESDSELVDKDKPLILPKGVLRGCSDCGNCQKVVARWRPDGSCRPVLDEAPVFYPSEEEFKDTLKYISKIRSAAEPYGICRIVPPPSWKPSCPLKEDRFWEGSTFTTRIQRVDKLQNRETLKKISRNCSIMKKKRRKLGVDCQNESDDIAEANKTRLYSERFGFPQGPDFSLGSFQKYADHFKEQYFSSGVSSNLRSEQWEPSIENIEGEYWRIVEHPTEEIEVLYGADLDTGAFGSGFTKASPPDPDLDDQCANSGWNLNNVSRLSGSVLAFESGDISGVLVPWLYIGMCFSSFCWHVEDHHLYSLNYLHWGAPKIWYGVPGREALNLEAVMKKHLAELFEEQPNLLHNLVTQFSPSTLKLESVPVCRCVQHPGEFVLTFPRAYHTGFNCGFNCAEAVNVAPVDWLPHGQYAVELYREQMRKITISHDKLLLGAARETVRALWYILFLKKNTFENQIWKDVSGPNAVLGKSIKARVELEKLRREYLCSSQIRKMDSSFDANSERECVVCHYDLHLSAAGCPCSPDKFACLIHAANLCPCAWSTRFFLFRYEISELNMLIDAVGGKLSAVHKWGMQDLNLSLSSYYNKEKSSESRFTSHTCLEAKNVNNVSSGSQDCSSSFSKKSTSTQNVNASVLQMSSSAQSKALAVNSTSVIDNLNTCSQQLKVKVPSAYVPGLLGNSLSKVRDNHNQQTVDVCLSSDDRYSEECSRKAKCTENSASSSNSMSSSLMESEEKLRSKIKCSVFGIGKNLAASEEAVLVPVGGEQDVTLSYKGNDELTAGKGAVSVKNFNHFGTVFNSQKQQVSIPAKACAMLINERADNQNDENNIHSHGPSSSMLKGQGNKENLESHSFHVSTHVPIVSSSQSPSHHNNSENVSISQNISDILAAEEVRNCAAEHAKTEQNYQQQQQCTSLKLAQGNIAGKFSESDPSGSIMGKGGVAATCSSYPLSSIDVQNHMQRGPRMAKVVRRINCTVVPLEYGAVFSGRLWSTSQAIFPKGPSNEKIKIISSPWAPSVSESS</sequence>
<dbReference type="EC" id="1.14.11.-" evidence="6"/>
<keyword evidence="7" id="KW-1185">Reference proteome</keyword>
<keyword evidence="6" id="KW-0489">Methyltransferase</keyword>
<dbReference type="PANTHER" id="PTHR10694">
    <property type="entry name" value="LYSINE-SPECIFIC DEMETHYLASE"/>
    <property type="match status" value="1"/>
</dbReference>
<dbReference type="PROSITE" id="PS51183">
    <property type="entry name" value="JMJN"/>
    <property type="match status" value="1"/>
</dbReference>
<dbReference type="STRING" id="1088818.A0A2I0BBG2"/>
<feature type="domain" description="JmjN" evidence="4">
    <location>
        <begin position="135"/>
        <end position="176"/>
    </location>
</feature>
<dbReference type="Gene3D" id="2.60.120.650">
    <property type="entry name" value="Cupin"/>
    <property type="match status" value="1"/>
</dbReference>
<evidence type="ECO:0000259" key="4">
    <source>
        <dbReference type="PROSITE" id="PS51183"/>
    </source>
</evidence>
<dbReference type="GO" id="GO:0000785">
    <property type="term" value="C:chromatin"/>
    <property type="evidence" value="ECO:0007669"/>
    <property type="project" value="TreeGrafter"/>
</dbReference>
<protein>
    <submittedName>
        <fullName evidence="6">Putative lysine-specific demethylase JMJ14</fullName>
        <ecNumber evidence="6">1.14.11.-</ecNumber>
    </submittedName>
</protein>
<dbReference type="AlphaFoldDB" id="A0A2I0BBG2"/>
<dbReference type="GO" id="GO:0032259">
    <property type="term" value="P:methylation"/>
    <property type="evidence" value="ECO:0007669"/>
    <property type="project" value="UniProtKB-KW"/>
</dbReference>
<dbReference type="Pfam" id="PF02373">
    <property type="entry name" value="JmjC"/>
    <property type="match status" value="1"/>
</dbReference>
<evidence type="ECO:0000259" key="5">
    <source>
        <dbReference type="PROSITE" id="PS51184"/>
    </source>
</evidence>
<evidence type="ECO:0000256" key="1">
    <source>
        <dbReference type="ARBA" id="ARBA00004123"/>
    </source>
</evidence>
<dbReference type="GO" id="GO:0005634">
    <property type="term" value="C:nucleus"/>
    <property type="evidence" value="ECO:0007669"/>
    <property type="project" value="UniProtKB-SubCell"/>
</dbReference>
<dbReference type="Proteomes" id="UP000236161">
    <property type="component" value="Unassembled WGS sequence"/>
</dbReference>
<evidence type="ECO:0000256" key="3">
    <source>
        <dbReference type="SAM" id="MobiDB-lite"/>
    </source>
</evidence>
<proteinExistence type="predicted"/>
<dbReference type="InterPro" id="IPR003349">
    <property type="entry name" value="JmjN"/>
</dbReference>
<dbReference type="InterPro" id="IPR004198">
    <property type="entry name" value="Znf_C5HC2"/>
</dbReference>